<feature type="domain" description="Formimidoylglutamate deiminase N-terminal" evidence="6">
    <location>
        <begin position="6"/>
        <end position="43"/>
    </location>
</feature>
<dbReference type="GO" id="GO:0019239">
    <property type="term" value="F:deaminase activity"/>
    <property type="evidence" value="ECO:0007669"/>
    <property type="project" value="TreeGrafter"/>
</dbReference>
<dbReference type="PANTHER" id="PTHR11271:SF48">
    <property type="entry name" value="AMIDOHYDROLASE-RELATED DOMAIN-CONTAINING PROTEIN"/>
    <property type="match status" value="1"/>
</dbReference>
<dbReference type="PANTHER" id="PTHR11271">
    <property type="entry name" value="GUANINE DEAMINASE"/>
    <property type="match status" value="1"/>
</dbReference>
<dbReference type="InterPro" id="IPR006680">
    <property type="entry name" value="Amidohydro-rel"/>
</dbReference>
<dbReference type="GO" id="GO:0050416">
    <property type="term" value="F:formimidoylglutamate deiminase activity"/>
    <property type="evidence" value="ECO:0007669"/>
    <property type="project" value="UniProtKB-EC"/>
</dbReference>
<keyword evidence="4" id="KW-0862">Zinc</keyword>
<dbReference type="EC" id="3.5.3.13" evidence="8"/>
<evidence type="ECO:0000313" key="8">
    <source>
        <dbReference type="EMBL" id="RSV06171.1"/>
    </source>
</evidence>
<comment type="cofactor">
    <cofactor evidence="1">
        <name>Zn(2+)</name>
        <dbReference type="ChEBI" id="CHEBI:29105"/>
    </cofactor>
</comment>
<evidence type="ECO:0000313" key="9">
    <source>
        <dbReference type="Proteomes" id="UP000185161"/>
    </source>
</evidence>
<evidence type="ECO:0000256" key="1">
    <source>
        <dbReference type="ARBA" id="ARBA00001947"/>
    </source>
</evidence>
<accession>A0A1L6JDC2</accession>
<dbReference type="InterPro" id="IPR011059">
    <property type="entry name" value="Metal-dep_hydrolase_composite"/>
</dbReference>
<dbReference type="InterPro" id="IPR010252">
    <property type="entry name" value="HutF"/>
</dbReference>
<sequence length="447" mass="47437">MNLWFESALLENGWSERVRLTLADGQIETVETGVDPEAGDERHFVALPGIPNVHSHAFQRAMAGLAEARGRADDDFWSWRELMYRFVGRIGPEECEAIAALAYAEMLESGFTRVGEFHYLHHTPGGGRYDDVAEMSGRIAAAAAATGIGLTLLPVFYAHGGFGGQPAGAAQARFLNDVDGFAALVERAGATLAPDGVIGIAPHSLRAATPGELRALLAMADRGPVHIHIAEQVKEVADCVAWSGKRPVRWLLDNMPVDARWTLVHATHVEPGEVAGIAASGAVAGLCPITEANLGDGVFPAAEFMALGGMIGIGSDSNVRIDAAEELRLLEYGQRLTRRARNVLASADRPATGARLFAAAVAGGGRSLGVETGLAAGRPADIVSLNRDDPAFAERKGDALVDSWVFASRAGVDCVWRGGAKQVAGGRHRDRDAIEARYRVALNRLMA</sequence>
<dbReference type="GO" id="GO:0046872">
    <property type="term" value="F:metal ion binding"/>
    <property type="evidence" value="ECO:0007669"/>
    <property type="project" value="UniProtKB-KW"/>
</dbReference>
<dbReference type="NCBIfam" id="NF006684">
    <property type="entry name" value="PRK09229.1-5"/>
    <property type="match status" value="1"/>
</dbReference>
<reference evidence="8 10" key="3">
    <citation type="submission" date="2018-07" db="EMBL/GenBank/DDBJ databases">
        <title>Genomic and Epidemiologic Investigation of an Indolent Hospital Outbreak.</title>
        <authorList>
            <person name="Johnson R.C."/>
            <person name="Deming C."/>
            <person name="Conlan S."/>
            <person name="Zellmer C.J."/>
            <person name="Michelin A.V."/>
            <person name="Lee-Lin S."/>
            <person name="Thomas P.J."/>
            <person name="Park M."/>
            <person name="Weingarten R.A."/>
            <person name="Less J."/>
            <person name="Dekker J.P."/>
            <person name="Frank K.M."/>
            <person name="Musser K.A."/>
            <person name="Mcquiston J.R."/>
            <person name="Henderson D.K."/>
            <person name="Lau A.F."/>
            <person name="Palmore T.N."/>
            <person name="Segre J.A."/>
        </authorList>
    </citation>
    <scope>NUCLEOTIDE SEQUENCE [LARGE SCALE GENOMIC DNA]</scope>
    <source>
        <strain evidence="8 10">SK-NIH.Env10_0317</strain>
    </source>
</reference>
<evidence type="ECO:0000259" key="6">
    <source>
        <dbReference type="Pfam" id="PF22429"/>
    </source>
</evidence>
<dbReference type="NCBIfam" id="NF006683">
    <property type="entry name" value="PRK09229.1-4"/>
    <property type="match status" value="1"/>
</dbReference>
<dbReference type="InterPro" id="IPR032466">
    <property type="entry name" value="Metal_Hydrolase"/>
</dbReference>
<evidence type="ECO:0000259" key="5">
    <source>
        <dbReference type="Pfam" id="PF01979"/>
    </source>
</evidence>
<gene>
    <name evidence="7" type="ORF">BRX40_16585</name>
    <name evidence="8" type="ORF">CA257_04425</name>
</gene>
<organism evidence="7 9">
    <name type="scientific">Sphingomonas koreensis</name>
    <dbReference type="NCBI Taxonomy" id="93064"/>
    <lineage>
        <taxon>Bacteria</taxon>
        <taxon>Pseudomonadati</taxon>
        <taxon>Pseudomonadota</taxon>
        <taxon>Alphaproteobacteria</taxon>
        <taxon>Sphingomonadales</taxon>
        <taxon>Sphingomonadaceae</taxon>
        <taxon>Sphingomonas</taxon>
    </lineage>
</organism>
<dbReference type="InterPro" id="IPR051607">
    <property type="entry name" value="Metallo-dep_hydrolases"/>
</dbReference>
<proteinExistence type="predicted"/>
<dbReference type="Pfam" id="PF22429">
    <property type="entry name" value="HutF_N"/>
    <property type="match status" value="1"/>
</dbReference>
<evidence type="ECO:0000313" key="7">
    <source>
        <dbReference type="EMBL" id="APR53817.1"/>
    </source>
</evidence>
<dbReference type="OrthoDB" id="9796020at2"/>
<dbReference type="EMBL" id="QQWO01000003">
    <property type="protein sequence ID" value="RSV06171.1"/>
    <property type="molecule type" value="Genomic_DNA"/>
</dbReference>
<dbReference type="InterPro" id="IPR055156">
    <property type="entry name" value="HutF-like_N"/>
</dbReference>
<evidence type="ECO:0000256" key="4">
    <source>
        <dbReference type="ARBA" id="ARBA00022833"/>
    </source>
</evidence>
<dbReference type="Proteomes" id="UP000185161">
    <property type="component" value="Chromosome"/>
</dbReference>
<evidence type="ECO:0000256" key="2">
    <source>
        <dbReference type="ARBA" id="ARBA00022723"/>
    </source>
</evidence>
<keyword evidence="2" id="KW-0479">Metal-binding</keyword>
<dbReference type="GeneID" id="44134179"/>
<protein>
    <submittedName>
        <fullName evidence="7">Formimidoylglutamate deiminase</fullName>
        <ecNumber evidence="8">3.5.3.13</ecNumber>
    </submittedName>
</protein>
<keyword evidence="9" id="KW-1185">Reference proteome</keyword>
<dbReference type="SUPFAM" id="SSF51556">
    <property type="entry name" value="Metallo-dependent hydrolases"/>
    <property type="match status" value="1"/>
</dbReference>
<dbReference type="EMBL" id="CP018820">
    <property type="protein sequence ID" value="APR53817.1"/>
    <property type="molecule type" value="Genomic_DNA"/>
</dbReference>
<keyword evidence="3 8" id="KW-0378">Hydrolase</keyword>
<evidence type="ECO:0000313" key="10">
    <source>
        <dbReference type="Proteomes" id="UP000286681"/>
    </source>
</evidence>
<dbReference type="NCBIfam" id="NF006681">
    <property type="entry name" value="PRK09229.1-2"/>
    <property type="match status" value="1"/>
</dbReference>
<dbReference type="NCBIfam" id="TIGR02022">
    <property type="entry name" value="hutF"/>
    <property type="match status" value="1"/>
</dbReference>
<dbReference type="Proteomes" id="UP000286681">
    <property type="component" value="Unassembled WGS sequence"/>
</dbReference>
<dbReference type="RefSeq" id="WP_075152351.1">
    <property type="nucleotide sequence ID" value="NZ_CP018820.1"/>
</dbReference>
<evidence type="ECO:0000256" key="3">
    <source>
        <dbReference type="ARBA" id="ARBA00022801"/>
    </source>
</evidence>
<dbReference type="Gene3D" id="3.20.20.140">
    <property type="entry name" value="Metal-dependent hydrolases"/>
    <property type="match status" value="1"/>
</dbReference>
<dbReference type="KEGG" id="skr:BRX40_16585"/>
<dbReference type="AlphaFoldDB" id="A0A1L6JDC2"/>
<dbReference type="GO" id="GO:0005829">
    <property type="term" value="C:cytosol"/>
    <property type="evidence" value="ECO:0007669"/>
    <property type="project" value="TreeGrafter"/>
</dbReference>
<reference evidence="9" key="2">
    <citation type="submission" date="2016-12" db="EMBL/GenBank/DDBJ databases">
        <title>Whole genome sequencing of Sphingomonas sp. ABOJV.</title>
        <authorList>
            <person name="Conlan S."/>
            <person name="Thomas P.J."/>
            <person name="Mullikin J."/>
            <person name="Palmore T.N."/>
            <person name="Frank K.M."/>
            <person name="Segre J.A."/>
        </authorList>
    </citation>
    <scope>NUCLEOTIDE SEQUENCE [LARGE SCALE GENOMIC DNA]</scope>
    <source>
        <strain evidence="9">ABOJV</strain>
    </source>
</reference>
<name>A0A1L6JDC2_9SPHN</name>
<reference evidence="7" key="1">
    <citation type="submission" date="2016-12" db="EMBL/GenBank/DDBJ databases">
        <title>Whole genome sequencing of Sphingomonas koreensis.</title>
        <authorList>
            <person name="Conlan S."/>
            <person name="Thomas P.J."/>
            <person name="Mullikin J."/>
            <person name="Palmore T.N."/>
            <person name="Frank K.M."/>
            <person name="Segre J.A."/>
        </authorList>
    </citation>
    <scope>NUCLEOTIDE SEQUENCE</scope>
    <source>
        <strain evidence="7">ABOJV</strain>
    </source>
</reference>
<feature type="domain" description="Amidohydrolase-related" evidence="5">
    <location>
        <begin position="46"/>
        <end position="419"/>
    </location>
</feature>
<dbReference type="Gene3D" id="2.30.40.10">
    <property type="entry name" value="Urease, subunit C, domain 1"/>
    <property type="match status" value="1"/>
</dbReference>
<dbReference type="Pfam" id="PF01979">
    <property type="entry name" value="Amidohydro_1"/>
    <property type="match status" value="1"/>
</dbReference>
<dbReference type="STRING" id="93064.BRX40_16585"/>